<evidence type="ECO:0000313" key="4">
    <source>
        <dbReference type="Proteomes" id="UP001152795"/>
    </source>
</evidence>
<protein>
    <submittedName>
        <fullName evidence="3">Uncharacterized protein</fullName>
    </submittedName>
</protein>
<dbReference type="OrthoDB" id="6096181at2759"/>
<evidence type="ECO:0000256" key="1">
    <source>
        <dbReference type="SAM" id="Coils"/>
    </source>
</evidence>
<accession>A0A6S7GE16</accession>
<comment type="caution">
    <text evidence="3">The sequence shown here is derived from an EMBL/GenBank/DDBJ whole genome shotgun (WGS) entry which is preliminary data.</text>
</comment>
<feature type="region of interest" description="Disordered" evidence="2">
    <location>
        <begin position="431"/>
        <end position="465"/>
    </location>
</feature>
<feature type="compositionally biased region" description="Basic and acidic residues" evidence="2">
    <location>
        <begin position="446"/>
        <end position="458"/>
    </location>
</feature>
<gene>
    <name evidence="3" type="ORF">PACLA_8A054693</name>
</gene>
<keyword evidence="4" id="KW-1185">Reference proteome</keyword>
<dbReference type="EMBL" id="CACRXK020001570">
    <property type="protein sequence ID" value="CAB3989925.1"/>
    <property type="molecule type" value="Genomic_DNA"/>
</dbReference>
<proteinExistence type="predicted"/>
<evidence type="ECO:0000313" key="3">
    <source>
        <dbReference type="EMBL" id="CAB3989925.1"/>
    </source>
</evidence>
<name>A0A6S7GE16_PARCT</name>
<evidence type="ECO:0000256" key="2">
    <source>
        <dbReference type="SAM" id="MobiDB-lite"/>
    </source>
</evidence>
<dbReference type="AlphaFoldDB" id="A0A6S7GE16"/>
<keyword evidence="1" id="KW-0175">Coiled coil</keyword>
<organism evidence="3 4">
    <name type="scientific">Paramuricea clavata</name>
    <name type="common">Red gorgonian</name>
    <name type="synonym">Violescent sea-whip</name>
    <dbReference type="NCBI Taxonomy" id="317549"/>
    <lineage>
        <taxon>Eukaryota</taxon>
        <taxon>Metazoa</taxon>
        <taxon>Cnidaria</taxon>
        <taxon>Anthozoa</taxon>
        <taxon>Octocorallia</taxon>
        <taxon>Malacalcyonacea</taxon>
        <taxon>Plexauridae</taxon>
        <taxon>Paramuricea</taxon>
    </lineage>
</organism>
<reference evidence="3" key="1">
    <citation type="submission" date="2020-04" db="EMBL/GenBank/DDBJ databases">
        <authorList>
            <person name="Alioto T."/>
            <person name="Alioto T."/>
            <person name="Gomez Garrido J."/>
        </authorList>
    </citation>
    <scope>NUCLEOTIDE SEQUENCE</scope>
    <source>
        <strain evidence="3">A484AB</strain>
    </source>
</reference>
<feature type="coiled-coil region" evidence="1">
    <location>
        <begin position="243"/>
        <end position="270"/>
    </location>
</feature>
<dbReference type="Proteomes" id="UP001152795">
    <property type="component" value="Unassembled WGS sequence"/>
</dbReference>
<sequence length="486" mass="55092">MSFVQIKIEYDYYSSKRITPIFLNEEDIISMKYNDFKTRILNDVPHLSKIASLRLTIQEDGLEVDLSPTYFSHQIKGILAKSKTISIKAIEFDSPIVNAVDCEISTQKSTTQSRKPTVRSKVRRSLNLFPTAENPPESINSKSATINDMPKSLPIASPLERYAIKQRNTVRDIESELDQKRSDLVRFDDRLKRASEQNAGHLSVCSNCHLKLGHTKKICSLSPCQSAYSCGFLSKHSSEKSVRTALDREVSRIQNKLTSAKKEMENAGRAAAKVTNSASKKIEDIIIKELPSRYVSNGLRNWILLNKDVAALQKHLKGMLPSRDNVIRILHEFVIDDEDEERNFEWDLFKVQGTDHRMKSHKRLLTEEYAIKFPPGPAKKYPSGASISKPNRQKMQEEADYKLAMKIQRDNTEESPAPEVEVIEVKGSPFIKPDFSEEDEAVVVSSERENVPTSHSDENSDENLDDIQFQADAVAALLHLSRRSSN</sequence>